<dbReference type="CDD" id="cd06550">
    <property type="entry name" value="TM_ABC_iron-siderophores_like"/>
    <property type="match status" value="1"/>
</dbReference>
<feature type="transmembrane region" description="Helical" evidence="8">
    <location>
        <begin position="57"/>
        <end position="77"/>
    </location>
</feature>
<comment type="caution">
    <text evidence="9">The sequence shown here is derived from an EMBL/GenBank/DDBJ whole genome shotgun (WGS) entry which is preliminary data.</text>
</comment>
<evidence type="ECO:0000256" key="7">
    <source>
        <dbReference type="ARBA" id="ARBA00023136"/>
    </source>
</evidence>
<feature type="transmembrane region" description="Helical" evidence="8">
    <location>
        <begin position="283"/>
        <end position="303"/>
    </location>
</feature>
<organism evidence="9 10">
    <name type="scientific">Isoalcanivorax beigongshangi</name>
    <dbReference type="NCBI Taxonomy" id="3238810"/>
    <lineage>
        <taxon>Bacteria</taxon>
        <taxon>Pseudomonadati</taxon>
        <taxon>Pseudomonadota</taxon>
        <taxon>Gammaproteobacteria</taxon>
        <taxon>Oceanospirillales</taxon>
        <taxon>Alcanivoracaceae</taxon>
        <taxon>Isoalcanivorax</taxon>
    </lineage>
</organism>
<comment type="similarity">
    <text evidence="2">Belongs to the binding-protein-dependent transport system permease family. FecCD subfamily.</text>
</comment>
<dbReference type="InterPro" id="IPR037294">
    <property type="entry name" value="ABC_BtuC-like"/>
</dbReference>
<feature type="transmembrane region" description="Helical" evidence="8">
    <location>
        <begin position="153"/>
        <end position="174"/>
    </location>
</feature>
<feature type="transmembrane region" description="Helical" evidence="8">
    <location>
        <begin position="89"/>
        <end position="108"/>
    </location>
</feature>
<dbReference type="InterPro" id="IPR000522">
    <property type="entry name" value="ABC_transptr_permease_BtuC"/>
</dbReference>
<evidence type="ECO:0000256" key="2">
    <source>
        <dbReference type="ARBA" id="ARBA00007935"/>
    </source>
</evidence>
<feature type="transmembrane region" description="Helical" evidence="8">
    <location>
        <begin position="309"/>
        <end position="331"/>
    </location>
</feature>
<feature type="transmembrane region" description="Helical" evidence="8">
    <location>
        <begin position="194"/>
        <end position="216"/>
    </location>
</feature>
<keyword evidence="6 8" id="KW-1133">Transmembrane helix</keyword>
<reference evidence="9 10" key="1">
    <citation type="submission" date="2024-07" db="EMBL/GenBank/DDBJ databases">
        <authorList>
            <person name="Ren Q."/>
        </authorList>
    </citation>
    <scope>NUCLEOTIDE SEQUENCE [LARGE SCALE GENOMIC DNA]</scope>
    <source>
        <strain evidence="9 10">REN37</strain>
    </source>
</reference>
<proteinExistence type="inferred from homology"/>
<dbReference type="Pfam" id="PF01032">
    <property type="entry name" value="FecCD"/>
    <property type="match status" value="1"/>
</dbReference>
<feature type="transmembrane region" description="Helical" evidence="8">
    <location>
        <begin position="120"/>
        <end position="141"/>
    </location>
</feature>
<keyword evidence="5 8" id="KW-0812">Transmembrane</keyword>
<evidence type="ECO:0000313" key="9">
    <source>
        <dbReference type="EMBL" id="MEY1660723.1"/>
    </source>
</evidence>
<comment type="subcellular location">
    <subcellularLocation>
        <location evidence="1">Cell membrane</location>
        <topology evidence="1">Multi-pass membrane protein</topology>
    </subcellularLocation>
</comment>
<gene>
    <name evidence="9" type="ORF">AB5I84_01005</name>
</gene>
<dbReference type="Proteomes" id="UP001562065">
    <property type="component" value="Unassembled WGS sequence"/>
</dbReference>
<evidence type="ECO:0000256" key="3">
    <source>
        <dbReference type="ARBA" id="ARBA00022448"/>
    </source>
</evidence>
<evidence type="ECO:0000313" key="10">
    <source>
        <dbReference type="Proteomes" id="UP001562065"/>
    </source>
</evidence>
<dbReference type="RefSeq" id="WP_369453966.1">
    <property type="nucleotide sequence ID" value="NZ_JBGCUO010000001.1"/>
</dbReference>
<sequence>MIPRMDAAPPARNLWHQRWRGVQLRLLLMLLAALAAAALFMTAGSSGDWSFLLMFRGTKLAVMVLVACAIAVSTVLFQTITHNRILTPALIGFDALYALIQAAAAYGLGSELAQLGEASVGQFLVQVVVMAGLACALFFWLFTDSTQSLHRMILVGIIFGLLFRSLTNLIMRMIDPNEFLVLQDRLFASFNYAEGSLLIVAAVLLGACALVAWRLLPRYDVIALGRPMAVGLGVQYHRTVLLTLVLIAVMVSVSTALVGPITFLGLLVSNLAYFLLGTDRHRYTLPAAILIAITLLVGGQAVLEHVLKLGTSVSVVIEFVGGLLFLVLITAKAKR</sequence>
<keyword evidence="10" id="KW-1185">Reference proteome</keyword>
<dbReference type="SUPFAM" id="SSF81345">
    <property type="entry name" value="ABC transporter involved in vitamin B12 uptake, BtuC"/>
    <property type="match status" value="1"/>
</dbReference>
<evidence type="ECO:0000256" key="5">
    <source>
        <dbReference type="ARBA" id="ARBA00022692"/>
    </source>
</evidence>
<dbReference type="PANTHER" id="PTHR30472">
    <property type="entry name" value="FERRIC ENTEROBACTIN TRANSPORT SYSTEM PERMEASE PROTEIN"/>
    <property type="match status" value="1"/>
</dbReference>
<dbReference type="PANTHER" id="PTHR30472:SF19">
    <property type="entry name" value="PETROBACTIN IMPORT SYSTEM PERMEASE PROTEIN YCLO"/>
    <property type="match status" value="1"/>
</dbReference>
<protein>
    <submittedName>
        <fullName evidence="9">Iron chelate uptake ABC transporter family permease subunit</fullName>
    </submittedName>
</protein>
<feature type="transmembrane region" description="Helical" evidence="8">
    <location>
        <begin position="257"/>
        <end position="276"/>
    </location>
</feature>
<keyword evidence="7 8" id="KW-0472">Membrane</keyword>
<evidence type="ECO:0000256" key="6">
    <source>
        <dbReference type="ARBA" id="ARBA00022989"/>
    </source>
</evidence>
<name>A0ABV4AE36_9GAMM</name>
<dbReference type="EMBL" id="JBGCUO010000001">
    <property type="protein sequence ID" value="MEY1660723.1"/>
    <property type="molecule type" value="Genomic_DNA"/>
</dbReference>
<feature type="transmembrane region" description="Helical" evidence="8">
    <location>
        <begin position="228"/>
        <end position="251"/>
    </location>
</feature>
<accession>A0ABV4AE36</accession>
<evidence type="ECO:0000256" key="8">
    <source>
        <dbReference type="SAM" id="Phobius"/>
    </source>
</evidence>
<evidence type="ECO:0000256" key="4">
    <source>
        <dbReference type="ARBA" id="ARBA00022475"/>
    </source>
</evidence>
<evidence type="ECO:0000256" key="1">
    <source>
        <dbReference type="ARBA" id="ARBA00004651"/>
    </source>
</evidence>
<keyword evidence="3" id="KW-0813">Transport</keyword>
<dbReference type="Gene3D" id="1.10.3470.10">
    <property type="entry name" value="ABC transporter involved in vitamin B12 uptake, BtuC"/>
    <property type="match status" value="1"/>
</dbReference>
<keyword evidence="4" id="KW-1003">Cell membrane</keyword>